<gene>
    <name evidence="4" type="ORF">K7432_000701</name>
</gene>
<accession>A0ABR2X494</accession>
<evidence type="ECO:0000256" key="1">
    <source>
        <dbReference type="ARBA" id="ARBA00022723"/>
    </source>
</evidence>
<comment type="caution">
    <text evidence="4">The sequence shown here is derived from an EMBL/GenBank/DDBJ whole genome shotgun (WGS) entry which is preliminary data.</text>
</comment>
<evidence type="ECO:0000313" key="4">
    <source>
        <dbReference type="EMBL" id="KAK9768558.1"/>
    </source>
</evidence>
<evidence type="ECO:0000256" key="3">
    <source>
        <dbReference type="SAM" id="SignalP"/>
    </source>
</evidence>
<keyword evidence="3" id="KW-0732">Signal</keyword>
<dbReference type="InterPro" id="IPR039461">
    <property type="entry name" value="Peptidase_M49"/>
</dbReference>
<proteinExistence type="predicted"/>
<keyword evidence="1" id="KW-0479">Metal-binding</keyword>
<evidence type="ECO:0000256" key="2">
    <source>
        <dbReference type="ARBA" id="ARBA00022801"/>
    </source>
</evidence>
<dbReference type="Gene3D" id="3.30.540.30">
    <property type="match status" value="1"/>
</dbReference>
<dbReference type="Pfam" id="PF03571">
    <property type="entry name" value="Peptidase_M49"/>
    <property type="match status" value="1"/>
</dbReference>
<reference evidence="4 5" key="1">
    <citation type="submission" date="2023-04" db="EMBL/GenBank/DDBJ databases">
        <title>Genome of Basidiobolus ranarum AG-B5.</title>
        <authorList>
            <person name="Stajich J.E."/>
            <person name="Carter-House D."/>
            <person name="Gryganskyi A."/>
        </authorList>
    </citation>
    <scope>NUCLEOTIDE SEQUENCE [LARGE SCALE GENOMIC DNA]</scope>
    <source>
        <strain evidence="4 5">AG-B5</strain>
    </source>
</reference>
<evidence type="ECO:0008006" key="6">
    <source>
        <dbReference type="Google" id="ProtNLM"/>
    </source>
</evidence>
<keyword evidence="5" id="KW-1185">Reference proteome</keyword>
<dbReference type="EMBL" id="JASJQH010000013">
    <property type="protein sequence ID" value="KAK9768558.1"/>
    <property type="molecule type" value="Genomic_DNA"/>
</dbReference>
<organism evidence="4 5">
    <name type="scientific">Basidiobolus ranarum</name>
    <dbReference type="NCBI Taxonomy" id="34480"/>
    <lineage>
        <taxon>Eukaryota</taxon>
        <taxon>Fungi</taxon>
        <taxon>Fungi incertae sedis</taxon>
        <taxon>Zoopagomycota</taxon>
        <taxon>Entomophthoromycotina</taxon>
        <taxon>Basidiobolomycetes</taxon>
        <taxon>Basidiobolales</taxon>
        <taxon>Basidiobolaceae</taxon>
        <taxon>Basidiobolus</taxon>
    </lineage>
</organism>
<keyword evidence="2" id="KW-0378">Hydrolase</keyword>
<evidence type="ECO:0000313" key="5">
    <source>
        <dbReference type="Proteomes" id="UP001479436"/>
    </source>
</evidence>
<name>A0ABR2X494_9FUNG</name>
<dbReference type="PANTHER" id="PTHR23422">
    <property type="entry name" value="DIPEPTIDYL PEPTIDASE III-RELATED"/>
    <property type="match status" value="1"/>
</dbReference>
<protein>
    <recommendedName>
        <fullName evidence="6">Nudix hydrolase 3</fullName>
    </recommendedName>
</protein>
<feature type="signal peptide" evidence="3">
    <location>
        <begin position="1"/>
        <end position="19"/>
    </location>
</feature>
<dbReference type="Proteomes" id="UP001479436">
    <property type="component" value="Unassembled WGS sequence"/>
</dbReference>
<dbReference type="PANTHER" id="PTHR23422:SF9">
    <property type="entry name" value="ZN-DEPENDENT HYDROLASE"/>
    <property type="match status" value="1"/>
</dbReference>
<feature type="chain" id="PRO_5046773700" description="Nudix hydrolase 3" evidence="3">
    <location>
        <begin position="20"/>
        <end position="555"/>
    </location>
</feature>
<sequence>MITSFLLPSILLTAQLQNGCPIPSRNASLSLENRLSRFKRVELTGNLEQFTKGDLKAVNKLVEAAQLLDRVYIRQMAPGNDQLFDKLVECSKEQPELLQLFKLFRGPWDLVDQEEPFIEGVKARPDTANFYPPDMSKDEFESWLRTLSVEKRQEAEGFYHVIKRDERRNLYVVPYSVEYKDLLEPASKLLQEASNLVSDPSLGRFLSNRGRSFLTNEYLESELDWVNVSDKSPLEITVGPYETYDDKMNSYKASFEIFIHARDFESSALLKVFEESLPEVEAHLPIDEKYKNKQLRSTPIVVVNELFNGGDATVPMTAAYNLPNDEQAIKRGGSKLVIIKNVQERKFENILVKIAELLLDPEQMKYVNFEAFFNHILLHEVSHSNGPHETVQSPIVPIRSKLQEYHSTLEEAKADITGLFAAKLLSDKGSFKQVSMESFYVTYLASAFRSIRFGLNEAHGRGQAAQLNYLIDQGGFVYDSASERFRVDFLKIEKAVENLVKEIMVIQGDGEKYKAEKFLNTYGINRGYTKLALKKLENIPIDIQPRFTITESQFN</sequence>